<dbReference type="PANTHER" id="PTHR38787:SF3">
    <property type="entry name" value="REGULATORY P DOMAIN-CONTAINING PROTEIN"/>
    <property type="match status" value="1"/>
</dbReference>
<dbReference type="Gene3D" id="2.60.120.10">
    <property type="entry name" value="Jelly Rolls"/>
    <property type="match status" value="1"/>
</dbReference>
<dbReference type="GO" id="GO:0005576">
    <property type="term" value="C:extracellular region"/>
    <property type="evidence" value="ECO:0007669"/>
    <property type="project" value="TreeGrafter"/>
</dbReference>
<dbReference type="EMBL" id="PTQR01000060">
    <property type="protein sequence ID" value="TKX22854.1"/>
    <property type="molecule type" value="Genomic_DNA"/>
</dbReference>
<dbReference type="AlphaFoldDB" id="A0A4U7B413"/>
<gene>
    <name evidence="2" type="ORF">C1H76_4888</name>
</gene>
<organism evidence="2 3">
    <name type="scientific">Elsinoe australis</name>
    <dbReference type="NCBI Taxonomy" id="40998"/>
    <lineage>
        <taxon>Eukaryota</taxon>
        <taxon>Fungi</taxon>
        <taxon>Dikarya</taxon>
        <taxon>Ascomycota</taxon>
        <taxon>Pezizomycotina</taxon>
        <taxon>Dothideomycetes</taxon>
        <taxon>Dothideomycetidae</taxon>
        <taxon>Myriangiales</taxon>
        <taxon>Elsinoaceae</taxon>
        <taxon>Elsinoe</taxon>
    </lineage>
</organism>
<evidence type="ECO:0000313" key="2">
    <source>
        <dbReference type="EMBL" id="TKX22854.1"/>
    </source>
</evidence>
<name>A0A4U7B413_9PEZI</name>
<dbReference type="PANTHER" id="PTHR38787">
    <property type="entry name" value="REGULATORY P DOMAIN-CONTAINING PROTEIN"/>
    <property type="match status" value="1"/>
</dbReference>
<dbReference type="Proteomes" id="UP000308133">
    <property type="component" value="Unassembled WGS sequence"/>
</dbReference>
<protein>
    <submittedName>
        <fullName evidence="2">Cupin domain-containing protein 3</fullName>
    </submittedName>
</protein>
<dbReference type="InterPro" id="IPR014710">
    <property type="entry name" value="RmlC-like_jellyroll"/>
</dbReference>
<feature type="domain" description="Cupin type-2" evidence="1">
    <location>
        <begin position="48"/>
        <end position="107"/>
    </location>
</feature>
<reference evidence="2 3" key="1">
    <citation type="submission" date="2018-02" db="EMBL/GenBank/DDBJ databases">
        <title>Draft genome sequences of Elsinoe sp., causing black scab on jojoba.</title>
        <authorList>
            <person name="Stodart B."/>
            <person name="Jeffress S."/>
            <person name="Ash G."/>
            <person name="Arun Chinnappa K."/>
        </authorList>
    </citation>
    <scope>NUCLEOTIDE SEQUENCE [LARGE SCALE GENOMIC DNA]</scope>
    <source>
        <strain evidence="2 3">Hillstone_2</strain>
    </source>
</reference>
<accession>A0A4U7B413</accession>
<evidence type="ECO:0000259" key="1">
    <source>
        <dbReference type="Pfam" id="PF07883"/>
    </source>
</evidence>
<dbReference type="InterPro" id="IPR013096">
    <property type="entry name" value="Cupin_2"/>
</dbReference>
<comment type="caution">
    <text evidence="2">The sequence shown here is derived from an EMBL/GenBank/DDBJ whole genome shotgun (WGS) entry which is preliminary data.</text>
</comment>
<proteinExistence type="predicted"/>
<dbReference type="CDD" id="cd02233">
    <property type="entry name" value="cupin_HNL-like"/>
    <property type="match status" value="1"/>
</dbReference>
<evidence type="ECO:0000313" key="3">
    <source>
        <dbReference type="Proteomes" id="UP000308133"/>
    </source>
</evidence>
<dbReference type="Pfam" id="PF07883">
    <property type="entry name" value="Cupin_2"/>
    <property type="match status" value="1"/>
</dbReference>
<sequence length="259" mass="28253">MPMTIIPNTTTLDPSALAKGKTFTGTVYLDKAHTNPATDSTPSTMLATVTFTPGSRTNWHSHEHGQILKVEAGSGWICDRGDKPKRIKLGDLISCPAGTEHWHGADEGSVLTHFVVSMGKTSWGSEVTDEEYAEKNKKPVNTGIYKSKAFSIDHNQYVWDGLDYQSNYGAGLRVLDISSVRADPTGASIEEVAFFDIYPEDDALPNGGIIDFVGTWSHYANFPSGNILVNTIERGAFVVKMSQFPAKGYGKYTKKIRAA</sequence>
<dbReference type="InterPro" id="IPR011051">
    <property type="entry name" value="RmlC_Cupin_sf"/>
</dbReference>
<dbReference type="SUPFAM" id="SSF51182">
    <property type="entry name" value="RmlC-like cupins"/>
    <property type="match status" value="1"/>
</dbReference>
<dbReference type="InterPro" id="IPR047263">
    <property type="entry name" value="HNL-like_cupin"/>
</dbReference>